<evidence type="ECO:0000313" key="1">
    <source>
        <dbReference type="EMBL" id="MCU5778324.1"/>
    </source>
</evidence>
<gene>
    <name evidence="1" type="ORF">N5923_12555</name>
</gene>
<organism evidence="1 2">
    <name type="scientific">Winslowiella arboricola</name>
    <dbReference type="NCBI Taxonomy" id="2978220"/>
    <lineage>
        <taxon>Bacteria</taxon>
        <taxon>Pseudomonadati</taxon>
        <taxon>Pseudomonadota</taxon>
        <taxon>Gammaproteobacteria</taxon>
        <taxon>Enterobacterales</taxon>
        <taxon>Erwiniaceae</taxon>
        <taxon>Winslowiella</taxon>
    </lineage>
</organism>
<dbReference type="EMBL" id="JAODIM010000041">
    <property type="protein sequence ID" value="MCU5778324.1"/>
    <property type="molecule type" value="Genomic_DNA"/>
</dbReference>
<dbReference type="Proteomes" id="UP001064262">
    <property type="component" value="Unassembled WGS sequence"/>
</dbReference>
<dbReference type="AlphaFoldDB" id="A0A9J6PU96"/>
<keyword evidence="2" id="KW-1185">Reference proteome</keyword>
<sequence>MKKIIITFIVGVITICVVYTSRQLARPVEIIAVHQQQHWSHVLVKNFPFTARGKVKWWEANRMLLKEKYGIPVPTNDGWFSVTFWDFGEGYEVEKPDENSWFPDKSTDHLYCFTEMKVEARCIRKKGRLMKINFTSENLIRFTADGETFYQHPDGKIIKGERFTTTIK</sequence>
<proteinExistence type="predicted"/>
<name>A0A9J6PU96_9GAMM</name>
<dbReference type="RefSeq" id="WP_267141320.1">
    <property type="nucleotide sequence ID" value="NZ_JAODIL010000056.1"/>
</dbReference>
<protein>
    <submittedName>
        <fullName evidence="1">DUF943 family protein</fullName>
    </submittedName>
</protein>
<evidence type="ECO:0000313" key="2">
    <source>
        <dbReference type="Proteomes" id="UP001064262"/>
    </source>
</evidence>
<comment type="caution">
    <text evidence="1">The sequence shown here is derived from an EMBL/GenBank/DDBJ whole genome shotgun (WGS) entry which is preliminary data.</text>
</comment>
<reference evidence="1" key="1">
    <citation type="submission" date="2022-09" db="EMBL/GenBank/DDBJ databases">
        <title>Winslowiella arboricola sp. nov., isolated from bleeding cankers on broadleaf hosts.</title>
        <authorList>
            <person name="Brady C."/>
            <person name="Kaur S."/>
            <person name="Crampton B."/>
            <person name="Maddock D."/>
            <person name="Arnold D."/>
            <person name="Denman S."/>
        </authorList>
    </citation>
    <scope>NUCLEOTIDE SEQUENCE</scope>
    <source>
        <strain evidence="1">BAC 15a-03b</strain>
    </source>
</reference>
<accession>A0A9J6PU96</accession>
<dbReference type="InterPro" id="IPR010351">
    <property type="entry name" value="DUF943"/>
</dbReference>
<dbReference type="Pfam" id="PF06092">
    <property type="entry name" value="DUF943"/>
    <property type="match status" value="1"/>
</dbReference>